<name>A0ABM1Z7B5_AEDAL</name>
<dbReference type="InterPro" id="IPR036397">
    <property type="entry name" value="RNaseH_sf"/>
</dbReference>
<dbReference type="EnsemblMetazoa" id="AALFPA23_015719.R22916">
    <property type="protein sequence ID" value="AALFPA23_015719.P22916"/>
    <property type="gene ID" value="AALFPA23_015719"/>
</dbReference>
<dbReference type="PROSITE" id="PS50994">
    <property type="entry name" value="INTEGRASE"/>
    <property type="match status" value="1"/>
</dbReference>
<dbReference type="InterPro" id="IPR041588">
    <property type="entry name" value="Integrase_H2C2"/>
</dbReference>
<feature type="domain" description="Integrase catalytic" evidence="1">
    <location>
        <begin position="550"/>
        <end position="735"/>
    </location>
</feature>
<protein>
    <recommendedName>
        <fullName evidence="1">Integrase catalytic domain-containing protein</fullName>
    </recommendedName>
</protein>
<dbReference type="PANTHER" id="PTHR47331">
    <property type="entry name" value="PHD-TYPE DOMAIN-CONTAINING PROTEIN"/>
    <property type="match status" value="1"/>
</dbReference>
<dbReference type="Pfam" id="PF05380">
    <property type="entry name" value="Peptidase_A17"/>
    <property type="match status" value="1"/>
</dbReference>
<reference evidence="3" key="1">
    <citation type="journal article" date="2015" name="Proc. Natl. Acad. Sci. U.S.A.">
        <title>Genome sequence of the Asian Tiger mosquito, Aedes albopictus, reveals insights into its biology, genetics, and evolution.</title>
        <authorList>
            <person name="Chen X.G."/>
            <person name="Jiang X."/>
            <person name="Gu J."/>
            <person name="Xu M."/>
            <person name="Wu Y."/>
            <person name="Deng Y."/>
            <person name="Zhang C."/>
            <person name="Bonizzoni M."/>
            <person name="Dermauw W."/>
            <person name="Vontas J."/>
            <person name="Armbruster P."/>
            <person name="Huang X."/>
            <person name="Yang Y."/>
            <person name="Zhang H."/>
            <person name="He W."/>
            <person name="Peng H."/>
            <person name="Liu Y."/>
            <person name="Wu K."/>
            <person name="Chen J."/>
            <person name="Lirakis M."/>
            <person name="Topalis P."/>
            <person name="Van Leeuwen T."/>
            <person name="Hall A.B."/>
            <person name="Jiang X."/>
            <person name="Thorpe C."/>
            <person name="Mueller R.L."/>
            <person name="Sun C."/>
            <person name="Waterhouse R.M."/>
            <person name="Yan G."/>
            <person name="Tu Z.J."/>
            <person name="Fang X."/>
            <person name="James A.A."/>
        </authorList>
    </citation>
    <scope>NUCLEOTIDE SEQUENCE [LARGE SCALE GENOMIC DNA]</scope>
    <source>
        <strain evidence="3">Foshan</strain>
    </source>
</reference>
<reference evidence="2" key="2">
    <citation type="submission" date="2025-05" db="UniProtKB">
        <authorList>
            <consortium name="EnsemblMetazoa"/>
        </authorList>
    </citation>
    <scope>IDENTIFICATION</scope>
    <source>
        <strain evidence="2">Foshan</strain>
    </source>
</reference>
<dbReference type="Gene3D" id="3.30.420.10">
    <property type="entry name" value="Ribonuclease H-like superfamily/Ribonuclease H"/>
    <property type="match status" value="1"/>
</dbReference>
<dbReference type="Pfam" id="PF17921">
    <property type="entry name" value="Integrase_H2C2"/>
    <property type="match status" value="1"/>
</dbReference>
<dbReference type="Pfam" id="PF18701">
    <property type="entry name" value="DUF5641"/>
    <property type="match status" value="1"/>
</dbReference>
<evidence type="ECO:0000313" key="3">
    <source>
        <dbReference type="Proteomes" id="UP000069940"/>
    </source>
</evidence>
<evidence type="ECO:0000313" key="2">
    <source>
        <dbReference type="EnsemblMetazoa" id="AALFPA23_015719.P22916"/>
    </source>
</evidence>
<dbReference type="GeneID" id="134288186"/>
<dbReference type="RefSeq" id="XP_062708163.1">
    <property type="nucleotide sequence ID" value="XM_062852179.1"/>
</dbReference>
<evidence type="ECO:0000259" key="1">
    <source>
        <dbReference type="PROSITE" id="PS50994"/>
    </source>
</evidence>
<sequence length="912" mass="103137">MQEVVEIHSHGGFHIRNFRSNSSVVLDSVGEENASNVCSLALQQTEKSERVLGLLWTPREDFLGFSTMMPVDIQRVISTGIAPTKRQVLKCLMSFYDPLGLLALFTVQGKIILQAIWRSNIQWDQRVGAVLQTRWQKWIQILDDVKQLQVPRCYFEQATSQHYQHVQLHIFVDASEDAYAAVAYFRVVDLQGRARCSLVAAKTKVAPIKPISIPRLELQAAVLGVRLMKWVVEGHSIRIERKVFWSDSCTVLSWIYSNNRRYKQFVAVRIGEIMTKTNVEDWRYVPSKTNIADAATKWGKGPDLNPDGAWFKGPTFLEDRETKWPNIPTLKEDDVEVRPAYIHQEIPVTKLVIDLERFSNWNRLLRTAAYVHRFINNSRMKCSSTTPQSTYLSQEELDEALKYLIRAVQWEAFTDEMATVTFNLLSPNGEPRTLDRSSNLYQLSPMLDERGILRVDSRIQAAKNISAETKQPVILPRKHKLTYLIIDSFHRKFLHGCPETVVNEIRQLYHVPKLRTVVKTVAKNCQMCRVKRAQPHVPRMAPLPSARLASFVRPFSYVGLDLFGPLLVKVGRSNAKRWIALFTCLTIRAVHLEVVYSLSTESCVMSVRRFVSRRGSPVEIHSDNGTNFKGADRLLREQMQNIKGVMAETFTNTTTKWVFIPPSAPHMGGAWERMVRSVKVAMEAANGGRRLDDEGLLTLAVEAEGIVNSRPLTYLPLDAEEAEALTPNHFILGSSSGVKQPAANPVDSGVALRNTWGQIQFQMDVFWKRWTREYLPTLTRRVKWFGEVRPIAVGDLVLVVEEGKRNGWARGRICEVYEGRDGRIRQALVQTSGGLIRRPVSKLAILDVAQVGKTGPGASGDQCYGEESVQNWEHCADRSTTAPEVQPLTTGEYGNYLCQAGISYGPTSLSST</sequence>
<dbReference type="InterPro" id="IPR040676">
    <property type="entry name" value="DUF5641"/>
</dbReference>
<accession>A0ABM1Z7B5</accession>
<dbReference type="InterPro" id="IPR008042">
    <property type="entry name" value="Retrotrans_Pao"/>
</dbReference>
<dbReference type="SUPFAM" id="SSF53098">
    <property type="entry name" value="Ribonuclease H-like"/>
    <property type="match status" value="1"/>
</dbReference>
<dbReference type="Proteomes" id="UP000069940">
    <property type="component" value="Unassembled WGS sequence"/>
</dbReference>
<organism evidence="2 3">
    <name type="scientific">Aedes albopictus</name>
    <name type="common">Asian tiger mosquito</name>
    <name type="synonym">Stegomyia albopicta</name>
    <dbReference type="NCBI Taxonomy" id="7160"/>
    <lineage>
        <taxon>Eukaryota</taxon>
        <taxon>Metazoa</taxon>
        <taxon>Ecdysozoa</taxon>
        <taxon>Arthropoda</taxon>
        <taxon>Hexapoda</taxon>
        <taxon>Insecta</taxon>
        <taxon>Pterygota</taxon>
        <taxon>Neoptera</taxon>
        <taxon>Endopterygota</taxon>
        <taxon>Diptera</taxon>
        <taxon>Nematocera</taxon>
        <taxon>Culicoidea</taxon>
        <taxon>Culicidae</taxon>
        <taxon>Culicinae</taxon>
        <taxon>Aedini</taxon>
        <taxon>Aedes</taxon>
        <taxon>Stegomyia</taxon>
    </lineage>
</organism>
<dbReference type="InterPro" id="IPR012337">
    <property type="entry name" value="RNaseH-like_sf"/>
</dbReference>
<dbReference type="InterPro" id="IPR001584">
    <property type="entry name" value="Integrase_cat-core"/>
</dbReference>
<keyword evidence="3" id="KW-1185">Reference proteome</keyword>
<proteinExistence type="predicted"/>